<reference evidence="3 4" key="1">
    <citation type="submission" date="2018-01" db="EMBL/GenBank/DDBJ databases">
        <title>Harnessing the power of phylogenomics to disentangle the directionality and signatures of interkingdom host jumping in the parasitic fungal genus Tolypocladium.</title>
        <authorList>
            <person name="Quandt C.A."/>
            <person name="Patterson W."/>
            <person name="Spatafora J.W."/>
        </authorList>
    </citation>
    <scope>NUCLEOTIDE SEQUENCE [LARGE SCALE GENOMIC DNA]</scope>
    <source>
        <strain evidence="3 4">NRBC 100945</strain>
    </source>
</reference>
<feature type="domain" description="AMP-binding enzyme C-terminal" evidence="2">
    <location>
        <begin position="422"/>
        <end position="503"/>
    </location>
</feature>
<comment type="caution">
    <text evidence="3">The sequence shown here is derived from an EMBL/GenBank/DDBJ whole genome shotgun (WGS) entry which is preliminary data.</text>
</comment>
<dbReference type="SUPFAM" id="SSF56801">
    <property type="entry name" value="Acetyl-CoA synthetase-like"/>
    <property type="match status" value="1"/>
</dbReference>
<dbReference type="Gene3D" id="2.30.38.10">
    <property type="entry name" value="Luciferase, Domain 3"/>
    <property type="match status" value="1"/>
</dbReference>
<accession>A0A2S4L1V2</accession>
<dbReference type="InterPro" id="IPR025110">
    <property type="entry name" value="AMP-bd_C"/>
</dbReference>
<dbReference type="STRING" id="94208.A0A2S4L1V2"/>
<dbReference type="Proteomes" id="UP000237481">
    <property type="component" value="Unassembled WGS sequence"/>
</dbReference>
<dbReference type="AlphaFoldDB" id="A0A2S4L1V2"/>
<keyword evidence="3" id="KW-0436">Ligase</keyword>
<feature type="domain" description="AMP-dependent synthetase/ligase" evidence="1">
    <location>
        <begin position="6"/>
        <end position="126"/>
    </location>
</feature>
<dbReference type="GO" id="GO:0016405">
    <property type="term" value="F:CoA-ligase activity"/>
    <property type="evidence" value="ECO:0007669"/>
    <property type="project" value="TreeGrafter"/>
</dbReference>
<organism evidence="3 4">
    <name type="scientific">Tolypocladium paradoxum</name>
    <dbReference type="NCBI Taxonomy" id="94208"/>
    <lineage>
        <taxon>Eukaryota</taxon>
        <taxon>Fungi</taxon>
        <taxon>Dikarya</taxon>
        <taxon>Ascomycota</taxon>
        <taxon>Pezizomycotina</taxon>
        <taxon>Sordariomycetes</taxon>
        <taxon>Hypocreomycetidae</taxon>
        <taxon>Hypocreales</taxon>
        <taxon>Ophiocordycipitaceae</taxon>
        <taxon>Tolypocladium</taxon>
    </lineage>
</organism>
<evidence type="ECO:0000313" key="4">
    <source>
        <dbReference type="Proteomes" id="UP000237481"/>
    </source>
</evidence>
<dbReference type="OrthoDB" id="6509636at2759"/>
<dbReference type="Gene3D" id="3.30.300.30">
    <property type="match status" value="1"/>
</dbReference>
<feature type="non-terminal residue" evidence="3">
    <location>
        <position position="524"/>
    </location>
</feature>
<dbReference type="EMBL" id="PKSG01000326">
    <property type="protein sequence ID" value="POR36409.1"/>
    <property type="molecule type" value="Genomic_DNA"/>
</dbReference>
<feature type="non-terminal residue" evidence="3">
    <location>
        <position position="1"/>
    </location>
</feature>
<dbReference type="Gene3D" id="3.40.50.980">
    <property type="match status" value="2"/>
</dbReference>
<sequence length="524" mass="56767">RCPQIDYVPLTHALHRLSGIVTPASAAYSSRELEHQLRSSGARALFTCVPLLDNALRAARAAGIPEDRVFLLPVPGVANTAPFVTIDDLVAEGRDLPPLAPLRWSRGQGARQTAYLCYSSGTSGLPTVRPVIGAYVAHMSTQKAVMISHRNVIANVLQICTADSVARKELGVDTQTTLGVLPFSHIYGLVLVALVGQYRGDQVVVLPKFDLTALLAAVQTYRIEQLSVVPPMLIQIIRNQDKCSKYDLGSVRWVFSGAAPLGCEVIDDLLKLYPKWHLGQGYGKFPLSDSVAVACVDHASFAGMTEASPSILNSSETDCLFGSSGSLVPGAIAKVVDAEGKVVTEYETRGELLVQSPSVVLGYLNNEKANAETFIWDDQGRWLKTGDEVLVRKSKQGNEHFVVTDRIKELIKVKGHQVAPAELEAHLLAHPFVSDCTVIPVPDARAGEVPKAFVVKAEEANGRPDADVAAAICAHVEEHKARHKWLRGGVEFIDVVPKSPSGKILRRLLRDREAQARNKTGARL</sequence>
<keyword evidence="4" id="KW-1185">Reference proteome</keyword>
<dbReference type="Pfam" id="PF00501">
    <property type="entry name" value="AMP-binding"/>
    <property type="match status" value="2"/>
</dbReference>
<evidence type="ECO:0000313" key="3">
    <source>
        <dbReference type="EMBL" id="POR36409.1"/>
    </source>
</evidence>
<dbReference type="Pfam" id="PF13193">
    <property type="entry name" value="AMP-binding_C"/>
    <property type="match status" value="1"/>
</dbReference>
<evidence type="ECO:0000259" key="2">
    <source>
        <dbReference type="Pfam" id="PF13193"/>
    </source>
</evidence>
<dbReference type="InterPro" id="IPR045851">
    <property type="entry name" value="AMP-bd_C_sf"/>
</dbReference>
<protein>
    <submittedName>
        <fullName evidence="3">4-coumarate--CoA ligase 1</fullName>
    </submittedName>
</protein>
<dbReference type="PANTHER" id="PTHR24096">
    <property type="entry name" value="LONG-CHAIN-FATTY-ACID--COA LIGASE"/>
    <property type="match status" value="1"/>
</dbReference>
<gene>
    <name evidence="3" type="ORF">TPAR_03394</name>
</gene>
<name>A0A2S4L1V2_9HYPO</name>
<dbReference type="PANTHER" id="PTHR24096:SF422">
    <property type="entry name" value="BCDNA.GH02901"/>
    <property type="match status" value="1"/>
</dbReference>
<evidence type="ECO:0000259" key="1">
    <source>
        <dbReference type="Pfam" id="PF00501"/>
    </source>
</evidence>
<feature type="domain" description="AMP-dependent synthetase/ligase" evidence="1">
    <location>
        <begin position="141"/>
        <end position="364"/>
    </location>
</feature>
<proteinExistence type="predicted"/>
<dbReference type="InterPro" id="IPR000873">
    <property type="entry name" value="AMP-dep_synth/lig_dom"/>
</dbReference>